<dbReference type="EMBL" id="KL198017">
    <property type="protein sequence ID" value="KDQ21103.1"/>
    <property type="molecule type" value="Genomic_DNA"/>
</dbReference>
<protein>
    <recommendedName>
        <fullName evidence="1">Thioredoxin-like fold domain-containing protein</fullName>
    </recommendedName>
</protein>
<dbReference type="OrthoDB" id="37297at2759"/>
<name>A0A067MZC0_BOTB1</name>
<gene>
    <name evidence="2" type="ORF">BOTBODRAFT_27097</name>
</gene>
<dbReference type="Pfam" id="PF13462">
    <property type="entry name" value="Thioredoxin_4"/>
    <property type="match status" value="1"/>
</dbReference>
<evidence type="ECO:0000313" key="2">
    <source>
        <dbReference type="EMBL" id="KDQ21103.1"/>
    </source>
</evidence>
<dbReference type="InParanoid" id="A0A067MZC0"/>
<feature type="domain" description="Thioredoxin-like fold" evidence="1">
    <location>
        <begin position="10"/>
        <end position="138"/>
    </location>
</feature>
<evidence type="ECO:0000259" key="1">
    <source>
        <dbReference type="Pfam" id="PF13462"/>
    </source>
</evidence>
<evidence type="ECO:0000313" key="3">
    <source>
        <dbReference type="Proteomes" id="UP000027195"/>
    </source>
</evidence>
<dbReference type="PANTHER" id="PTHR33875">
    <property type="entry name" value="OS09G0542200 PROTEIN"/>
    <property type="match status" value="1"/>
</dbReference>
<dbReference type="InterPro" id="IPR012336">
    <property type="entry name" value="Thioredoxin-like_fold"/>
</dbReference>
<dbReference type="SUPFAM" id="SSF52833">
    <property type="entry name" value="Thioredoxin-like"/>
    <property type="match status" value="1"/>
</dbReference>
<dbReference type="Gene3D" id="3.40.30.10">
    <property type="entry name" value="Glutaredoxin"/>
    <property type="match status" value="1"/>
</dbReference>
<dbReference type="PANTHER" id="PTHR33875:SF2">
    <property type="entry name" value="ACR183CP"/>
    <property type="match status" value="1"/>
</dbReference>
<accession>A0A067MZC0</accession>
<keyword evidence="3" id="KW-1185">Reference proteome</keyword>
<dbReference type="InterPro" id="IPR036249">
    <property type="entry name" value="Thioredoxin-like_sf"/>
</dbReference>
<dbReference type="AlphaFoldDB" id="A0A067MZC0"/>
<dbReference type="HOGENOM" id="CLU_085801_0_0_1"/>
<organism evidence="2 3">
    <name type="scientific">Botryobasidium botryosum (strain FD-172 SS1)</name>
    <dbReference type="NCBI Taxonomy" id="930990"/>
    <lineage>
        <taxon>Eukaryota</taxon>
        <taxon>Fungi</taxon>
        <taxon>Dikarya</taxon>
        <taxon>Basidiomycota</taxon>
        <taxon>Agaricomycotina</taxon>
        <taxon>Agaricomycetes</taxon>
        <taxon>Cantharellales</taxon>
        <taxon>Botryobasidiaceae</taxon>
        <taxon>Botryobasidium</taxon>
    </lineage>
</organism>
<dbReference type="STRING" id="930990.A0A067MZC0"/>
<reference evidence="3" key="1">
    <citation type="journal article" date="2014" name="Proc. Natl. Acad. Sci. U.S.A.">
        <title>Extensive sampling of basidiomycete genomes demonstrates inadequacy of the white-rot/brown-rot paradigm for wood decay fungi.</title>
        <authorList>
            <person name="Riley R."/>
            <person name="Salamov A.A."/>
            <person name="Brown D.W."/>
            <person name="Nagy L.G."/>
            <person name="Floudas D."/>
            <person name="Held B.W."/>
            <person name="Levasseur A."/>
            <person name="Lombard V."/>
            <person name="Morin E."/>
            <person name="Otillar R."/>
            <person name="Lindquist E.A."/>
            <person name="Sun H."/>
            <person name="LaButti K.M."/>
            <person name="Schmutz J."/>
            <person name="Jabbour D."/>
            <person name="Luo H."/>
            <person name="Baker S.E."/>
            <person name="Pisabarro A.G."/>
            <person name="Walton J.D."/>
            <person name="Blanchette R.A."/>
            <person name="Henrissat B."/>
            <person name="Martin F."/>
            <person name="Cullen D."/>
            <person name="Hibbett D.S."/>
            <person name="Grigoriev I.V."/>
        </authorList>
    </citation>
    <scope>NUCLEOTIDE SEQUENCE [LARGE SCALE GENOMIC DNA]</scope>
    <source>
        <strain evidence="3">FD-172 SS1</strain>
    </source>
</reference>
<proteinExistence type="predicted"/>
<dbReference type="Proteomes" id="UP000027195">
    <property type="component" value="Unassembled WGS sequence"/>
</dbReference>
<sequence length="209" mass="23029">MALQPSLSPLLIGSPAAPHTLEVYLDYVCPFSAKIFNNALDQLIKPAVTEPGGRYDIYGKVKVILRLHPQPWHGSSTFLHEAALAVLRVAPQAFWAYSRVLFKHQEEFFDIPVSQLSPIQIRAKLVELGKEAGLNDAQMAEVAELLKYKSSPNGGVAVTDDLKYNIKIGRHNSIHVSPTVLFDGLIAGDVSSSWGDNEWSSFFKSRVTA</sequence>